<dbReference type="EMBL" id="MT631404">
    <property type="protein sequence ID" value="QNO50070.1"/>
    <property type="molecule type" value="Genomic_DNA"/>
</dbReference>
<gene>
    <name evidence="2" type="ORF">NEPELPOK_00021</name>
</gene>
<organism evidence="2">
    <name type="scientific">Candidatus Methanogaster sp. ANME-2c ERB4</name>
    <dbReference type="NCBI Taxonomy" id="2759911"/>
    <lineage>
        <taxon>Archaea</taxon>
        <taxon>Methanobacteriati</taxon>
        <taxon>Methanobacteriota</taxon>
        <taxon>Stenosarchaea group</taxon>
        <taxon>Methanomicrobia</taxon>
        <taxon>Methanosarcinales</taxon>
        <taxon>ANME-2 cluster</taxon>
        <taxon>Candidatus Methanogasteraceae</taxon>
        <taxon>Candidatus Methanogaster</taxon>
    </lineage>
</organism>
<sequence length="78" mass="8903">MVHITLHPGELLELHATSIDVFLYILEGRRGIAEIGGERGELVADRLIERFARVPHRLQNSSDSIFRFLAYEDAETLK</sequence>
<dbReference type="Gene3D" id="2.60.120.10">
    <property type="entry name" value="Jelly Rolls"/>
    <property type="match status" value="1"/>
</dbReference>
<dbReference type="SUPFAM" id="SSF51182">
    <property type="entry name" value="RmlC-like cupins"/>
    <property type="match status" value="1"/>
</dbReference>
<dbReference type="InterPro" id="IPR014710">
    <property type="entry name" value="RmlC-like_jellyroll"/>
</dbReference>
<evidence type="ECO:0000259" key="1">
    <source>
        <dbReference type="Pfam" id="PF07883"/>
    </source>
</evidence>
<proteinExistence type="predicted"/>
<evidence type="ECO:0000313" key="2">
    <source>
        <dbReference type="EMBL" id="QNO50070.1"/>
    </source>
</evidence>
<protein>
    <recommendedName>
        <fullName evidence="1">Cupin type-2 domain-containing protein</fullName>
    </recommendedName>
</protein>
<dbReference type="AlphaFoldDB" id="A0A7G9YPY6"/>
<reference evidence="2" key="1">
    <citation type="submission" date="2020-06" db="EMBL/GenBank/DDBJ databases">
        <title>Unique genomic features of the anaerobic methanotrophic archaea.</title>
        <authorList>
            <person name="Chadwick G.L."/>
            <person name="Skennerton C.T."/>
            <person name="Laso-Perez R."/>
            <person name="Leu A.O."/>
            <person name="Speth D.R."/>
            <person name="Yu H."/>
            <person name="Morgan-Lang C."/>
            <person name="Hatzenpichler R."/>
            <person name="Goudeau D."/>
            <person name="Malmstrom R."/>
            <person name="Brazelton W.J."/>
            <person name="Woyke T."/>
            <person name="Hallam S.J."/>
            <person name="Tyson G.W."/>
            <person name="Wegener G."/>
            <person name="Boetius A."/>
            <person name="Orphan V."/>
        </authorList>
    </citation>
    <scope>NUCLEOTIDE SEQUENCE</scope>
</reference>
<dbReference type="Pfam" id="PF07883">
    <property type="entry name" value="Cupin_2"/>
    <property type="match status" value="1"/>
</dbReference>
<accession>A0A7G9YPY6</accession>
<dbReference type="InterPro" id="IPR011051">
    <property type="entry name" value="RmlC_Cupin_sf"/>
</dbReference>
<dbReference type="InterPro" id="IPR013096">
    <property type="entry name" value="Cupin_2"/>
</dbReference>
<name>A0A7G9YPY6_9EURY</name>
<feature type="domain" description="Cupin type-2" evidence="1">
    <location>
        <begin position="3"/>
        <end position="70"/>
    </location>
</feature>